<dbReference type="AlphaFoldDB" id="B3TC68"/>
<evidence type="ECO:0000313" key="1">
    <source>
        <dbReference type="EMBL" id="ABZ10177.1"/>
    </source>
</evidence>
<evidence type="ECO:0008006" key="2">
    <source>
        <dbReference type="Google" id="ProtNLM"/>
    </source>
</evidence>
<proteinExistence type="predicted"/>
<reference evidence="1" key="1">
    <citation type="journal article" date="2008" name="ISME J.">
        <title>Genomic patterns of recombination, clonal divergence and environment in marine microbial populations.</title>
        <authorList>
            <person name="Konstantinidis K.T."/>
            <person name="Delong E.F."/>
        </authorList>
    </citation>
    <scope>NUCLEOTIDE SEQUENCE</scope>
</reference>
<dbReference type="EMBL" id="EU016668">
    <property type="protein sequence ID" value="ABZ10177.1"/>
    <property type="molecule type" value="Genomic_DNA"/>
</dbReference>
<dbReference type="InterPro" id="IPR021314">
    <property type="entry name" value="DUF2911"/>
</dbReference>
<organism evidence="1">
    <name type="scientific">uncultured marine microorganism HF4000_APKG10H12</name>
    <dbReference type="NCBI Taxonomy" id="455560"/>
    <lineage>
        <taxon>unclassified sequences</taxon>
        <taxon>environmental samples</taxon>
    </lineage>
</organism>
<dbReference type="PROSITE" id="PS51257">
    <property type="entry name" value="PROKAR_LIPOPROTEIN"/>
    <property type="match status" value="1"/>
</dbReference>
<sequence length="209" mass="22532">MTRRTLRVLTASAGVLVSCLLTACGGDRAAPSTQAIGERAGAQDVQPSGGDLPIIPPDEVQKSQSGSVFQRVANTDIEVVYDRPVARGRELFGGIVAYDEVWNPGANDATAVSFSRDVMVNGQPLAAGSYSIWAIPRAGDWTLIFSNAADVYHTPYPGEDQDALRLTITPQRGDHVETLAYYFAMVEGKETELRLHWGETVVPMLITVP</sequence>
<name>B3TC68_9ZZZZ</name>
<protein>
    <recommendedName>
        <fullName evidence="2">DUF2911 domain-containing protein</fullName>
    </recommendedName>
</protein>
<accession>B3TC68</accession>
<gene>
    <name evidence="1" type="ORF">ALOHA_HF4000APKG10H12ctg1g9</name>
</gene>
<dbReference type="Pfam" id="PF11138">
    <property type="entry name" value="DUF2911"/>
    <property type="match status" value="1"/>
</dbReference>